<dbReference type="AlphaFoldDB" id="K1SV26"/>
<accession>K1SV26</accession>
<proteinExistence type="predicted"/>
<dbReference type="InterPro" id="IPR013693">
    <property type="entry name" value="SpoIID/LytB_N"/>
</dbReference>
<comment type="caution">
    <text evidence="2">The sequence shown here is derived from an EMBL/GenBank/DDBJ whole genome shotgun (WGS) entry which is preliminary data.</text>
</comment>
<reference evidence="2" key="1">
    <citation type="journal article" date="2013" name="Environ. Microbiol.">
        <title>Microbiota from the distal guts of lean and obese adolescents exhibit partial functional redundancy besides clear differences in community structure.</title>
        <authorList>
            <person name="Ferrer M."/>
            <person name="Ruiz A."/>
            <person name="Lanza F."/>
            <person name="Haange S.B."/>
            <person name="Oberbach A."/>
            <person name="Till H."/>
            <person name="Bargiela R."/>
            <person name="Campoy C."/>
            <person name="Segura M.T."/>
            <person name="Richter M."/>
            <person name="von Bergen M."/>
            <person name="Seifert J."/>
            <person name="Suarez A."/>
        </authorList>
    </citation>
    <scope>NUCLEOTIDE SEQUENCE</scope>
</reference>
<sequence>MRKLILIIMLIILATFTIPIIFTIRFGDGEKNVKETGETVENIGNNELNEEKKENFAQNGASLIGENYEYKRYGTVKVLHTKDNSIEEMKMDEYLLGVVSAEMPADFEEEALKAQAVVART</sequence>
<name>K1SV26_9ZZZZ</name>
<dbReference type="Pfam" id="PF08486">
    <property type="entry name" value="SpoIID"/>
    <property type="match status" value="1"/>
</dbReference>
<feature type="non-terminal residue" evidence="2">
    <location>
        <position position="121"/>
    </location>
</feature>
<evidence type="ECO:0000259" key="1">
    <source>
        <dbReference type="Pfam" id="PF08486"/>
    </source>
</evidence>
<dbReference type="EMBL" id="AJWZ01009522">
    <property type="protein sequence ID" value="EKC51071.1"/>
    <property type="molecule type" value="Genomic_DNA"/>
</dbReference>
<gene>
    <name evidence="2" type="ORF">OBE_13790</name>
</gene>
<protein>
    <submittedName>
        <fullName evidence="2">Protein containing Sporulation stage II protein D, amidase enhancer LytB</fullName>
    </submittedName>
</protein>
<evidence type="ECO:0000313" key="2">
    <source>
        <dbReference type="EMBL" id="EKC51071.1"/>
    </source>
</evidence>
<feature type="domain" description="Sporulation stage II protein D amidase enhancer LytB N-terminal" evidence="1">
    <location>
        <begin position="83"/>
        <end position="121"/>
    </location>
</feature>
<organism evidence="2">
    <name type="scientific">human gut metagenome</name>
    <dbReference type="NCBI Taxonomy" id="408170"/>
    <lineage>
        <taxon>unclassified sequences</taxon>
        <taxon>metagenomes</taxon>
        <taxon>organismal metagenomes</taxon>
    </lineage>
</organism>